<gene>
    <name evidence="1" type="ORF">RhiirA4_488115</name>
</gene>
<accession>A0A2I1HTK2</accession>
<evidence type="ECO:0000313" key="2">
    <source>
        <dbReference type="Proteomes" id="UP000234323"/>
    </source>
</evidence>
<protein>
    <submittedName>
        <fullName evidence="1">Uncharacterized protein</fullName>
    </submittedName>
</protein>
<organism evidence="1 2">
    <name type="scientific">Rhizophagus irregularis</name>
    <dbReference type="NCBI Taxonomy" id="588596"/>
    <lineage>
        <taxon>Eukaryota</taxon>
        <taxon>Fungi</taxon>
        <taxon>Fungi incertae sedis</taxon>
        <taxon>Mucoromycota</taxon>
        <taxon>Glomeromycotina</taxon>
        <taxon>Glomeromycetes</taxon>
        <taxon>Glomerales</taxon>
        <taxon>Glomeraceae</taxon>
        <taxon>Rhizophagus</taxon>
    </lineage>
</organism>
<proteinExistence type="predicted"/>
<evidence type="ECO:0000313" key="1">
    <source>
        <dbReference type="EMBL" id="PKY62143.1"/>
    </source>
</evidence>
<dbReference type="AlphaFoldDB" id="A0A2I1HTK2"/>
<dbReference type="VEuPathDB" id="FungiDB:RhiirFUN_001828"/>
<keyword evidence="2" id="KW-1185">Reference proteome</keyword>
<sequence>MSKQFFSGLSQNYMEILEDDEYYDQYDVTIEVGEDPSEDPNVKWVEQYFELIYRTSLQSNSLLVLQQYCTSFMVKFPEKVSKSLDFTSLPEK</sequence>
<dbReference type="EMBL" id="LLXI01006492">
    <property type="protein sequence ID" value="PKY62143.1"/>
    <property type="molecule type" value="Genomic_DNA"/>
</dbReference>
<reference evidence="1 2" key="1">
    <citation type="submission" date="2015-10" db="EMBL/GenBank/DDBJ databases">
        <title>Genome analyses suggest a sexual origin of heterokaryosis in a supposedly ancient asexual fungus.</title>
        <authorList>
            <person name="Ropars J."/>
            <person name="Sedzielewska K."/>
            <person name="Noel J."/>
            <person name="Charron P."/>
            <person name="Farinelli L."/>
            <person name="Marton T."/>
            <person name="Kruger M."/>
            <person name="Pelin A."/>
            <person name="Brachmann A."/>
            <person name="Corradi N."/>
        </authorList>
    </citation>
    <scope>NUCLEOTIDE SEQUENCE [LARGE SCALE GENOMIC DNA]</scope>
    <source>
        <strain evidence="1 2">A4</strain>
    </source>
</reference>
<dbReference type="Proteomes" id="UP000234323">
    <property type="component" value="Unassembled WGS sequence"/>
</dbReference>
<comment type="caution">
    <text evidence="1">The sequence shown here is derived from an EMBL/GenBank/DDBJ whole genome shotgun (WGS) entry which is preliminary data.</text>
</comment>
<name>A0A2I1HTK2_9GLOM</name>